<dbReference type="Proteomes" id="UP000264800">
    <property type="component" value="Unplaced"/>
</dbReference>
<evidence type="ECO:0000256" key="3">
    <source>
        <dbReference type="ARBA" id="ARBA00022525"/>
    </source>
</evidence>
<evidence type="ECO:0000313" key="9">
    <source>
        <dbReference type="Proteomes" id="UP000264800"/>
    </source>
</evidence>
<feature type="coiled-coil region" evidence="6">
    <location>
        <begin position="36"/>
        <end position="88"/>
    </location>
</feature>
<feature type="chain" id="PRO_5044598661" evidence="7">
    <location>
        <begin position="23"/>
        <end position="96"/>
    </location>
</feature>
<keyword evidence="9" id="KW-1185">Reference proteome</keyword>
<organism evidence="8 9">
    <name type="scientific">Kryptolebias marmoratus</name>
    <name type="common">Mangrove killifish</name>
    <name type="synonym">Rivulus marmoratus</name>
    <dbReference type="NCBI Taxonomy" id="37003"/>
    <lineage>
        <taxon>Eukaryota</taxon>
        <taxon>Metazoa</taxon>
        <taxon>Chordata</taxon>
        <taxon>Craniata</taxon>
        <taxon>Vertebrata</taxon>
        <taxon>Euteleostomi</taxon>
        <taxon>Actinopterygii</taxon>
        <taxon>Neopterygii</taxon>
        <taxon>Teleostei</taxon>
        <taxon>Neoteleostei</taxon>
        <taxon>Acanthomorphata</taxon>
        <taxon>Ovalentaria</taxon>
        <taxon>Atherinomorphae</taxon>
        <taxon>Cyprinodontiformes</taxon>
        <taxon>Rivulidae</taxon>
        <taxon>Kryptolebias</taxon>
    </lineage>
</organism>
<evidence type="ECO:0000256" key="6">
    <source>
        <dbReference type="SAM" id="Coils"/>
    </source>
</evidence>
<proteinExistence type="inferred from homology"/>
<dbReference type="Pfam" id="PF08107">
    <property type="entry name" value="Antimicrobial12"/>
    <property type="match status" value="1"/>
</dbReference>
<protein>
    <submittedName>
        <fullName evidence="8">Moronecidin-like</fullName>
    </submittedName>
</protein>
<keyword evidence="7" id="KW-0732">Signal</keyword>
<comment type="similarity">
    <text evidence="2">Belongs to the pleurocidin family.</text>
</comment>
<evidence type="ECO:0000256" key="2">
    <source>
        <dbReference type="ARBA" id="ARBA00007419"/>
    </source>
</evidence>
<sequence>MKCTVGFLVLSMVLLMAQPSEGIWGALIGIAHHKQLDQLKQDLKQLDQMQLDQLKQDLKQLDQMQQDLQQLVQMQQEQLQQEQKLQKRSKLARRFH</sequence>
<name>A0A3Q3GWY9_KRYMA</name>
<reference evidence="8" key="1">
    <citation type="submission" date="2025-05" db="UniProtKB">
        <authorList>
            <consortium name="Ensembl"/>
        </authorList>
    </citation>
    <scope>IDENTIFICATION</scope>
</reference>
<dbReference type="GO" id="GO:0042742">
    <property type="term" value="P:defense response to bacterium"/>
    <property type="evidence" value="ECO:0007669"/>
    <property type="project" value="UniProtKB-KW"/>
</dbReference>
<evidence type="ECO:0000256" key="1">
    <source>
        <dbReference type="ARBA" id="ARBA00004613"/>
    </source>
</evidence>
<keyword evidence="5" id="KW-0044">Antibiotic</keyword>
<evidence type="ECO:0000313" key="8">
    <source>
        <dbReference type="Ensembl" id="ENSKMAP00000027642.1"/>
    </source>
</evidence>
<dbReference type="AlphaFoldDB" id="A0A3Q3GWY9"/>
<comment type="subcellular location">
    <subcellularLocation>
        <location evidence="1">Secreted</location>
    </subcellularLocation>
</comment>
<dbReference type="Ensembl" id="ENSKMAT00000010469.1">
    <property type="protein sequence ID" value="ENSKMAP00000010307.1"/>
    <property type="gene ID" value="ENSKMAG00000007756.1"/>
</dbReference>
<accession>A0A3Q3GWY9</accession>
<evidence type="ECO:0000256" key="5">
    <source>
        <dbReference type="ARBA" id="ARBA00023022"/>
    </source>
</evidence>
<feature type="signal peptide" evidence="7">
    <location>
        <begin position="1"/>
        <end position="22"/>
    </location>
</feature>
<evidence type="ECO:0000256" key="7">
    <source>
        <dbReference type="SAM" id="SignalP"/>
    </source>
</evidence>
<dbReference type="GeneTree" id="ENSGT01010000223666"/>
<evidence type="ECO:0000256" key="4">
    <source>
        <dbReference type="ARBA" id="ARBA00022529"/>
    </source>
</evidence>
<dbReference type="InterPro" id="IPR012515">
    <property type="entry name" value="Antimicrobial12"/>
</dbReference>
<keyword evidence="6" id="KW-0175">Coiled coil</keyword>
<keyword evidence="3" id="KW-0964">Secreted</keyword>
<dbReference type="Ensembl" id="ENSKMAT00000027989.1">
    <property type="protein sequence ID" value="ENSKMAP00000027642.1"/>
    <property type="gene ID" value="ENSKMAG00000020508.1"/>
</dbReference>
<dbReference type="GO" id="GO:0005576">
    <property type="term" value="C:extracellular region"/>
    <property type="evidence" value="ECO:0007669"/>
    <property type="project" value="UniProtKB-SubCell"/>
</dbReference>
<keyword evidence="4" id="KW-0929">Antimicrobial</keyword>